<dbReference type="EMBL" id="JAZHXI010000005">
    <property type="protein sequence ID" value="KAL2071520.1"/>
    <property type="molecule type" value="Genomic_DNA"/>
</dbReference>
<dbReference type="Proteomes" id="UP001595075">
    <property type="component" value="Unassembled WGS sequence"/>
</dbReference>
<accession>A0ABR4CNP2</accession>
<protein>
    <submittedName>
        <fullName evidence="1">Uncharacterized protein</fullName>
    </submittedName>
</protein>
<proteinExistence type="predicted"/>
<reference evidence="1 2" key="1">
    <citation type="journal article" date="2024" name="Commun. Biol.">
        <title>Comparative genomic analysis of thermophilic fungi reveals convergent evolutionary adaptations and gene losses.</title>
        <authorList>
            <person name="Steindorff A.S."/>
            <person name="Aguilar-Pontes M.V."/>
            <person name="Robinson A.J."/>
            <person name="Andreopoulos B."/>
            <person name="LaButti K."/>
            <person name="Kuo A."/>
            <person name="Mondo S."/>
            <person name="Riley R."/>
            <person name="Otillar R."/>
            <person name="Haridas S."/>
            <person name="Lipzen A."/>
            <person name="Grimwood J."/>
            <person name="Schmutz J."/>
            <person name="Clum A."/>
            <person name="Reid I.D."/>
            <person name="Moisan M.C."/>
            <person name="Butler G."/>
            <person name="Nguyen T.T.M."/>
            <person name="Dewar K."/>
            <person name="Conant G."/>
            <person name="Drula E."/>
            <person name="Henrissat B."/>
            <person name="Hansel C."/>
            <person name="Singer S."/>
            <person name="Hutchinson M.I."/>
            <person name="de Vries R.P."/>
            <person name="Natvig D.O."/>
            <person name="Powell A.J."/>
            <person name="Tsang A."/>
            <person name="Grigoriev I.V."/>
        </authorList>
    </citation>
    <scope>NUCLEOTIDE SEQUENCE [LARGE SCALE GENOMIC DNA]</scope>
    <source>
        <strain evidence="1 2">CBS 494.80</strain>
    </source>
</reference>
<sequence length="83" mass="9408">MYVSKYSMSYKVGGDIEETPYGSTSTLSSVTQPFVKYVPLCPARKISKLEVAWHEHGEDCGARAPRRRFWMNSYGMKWAAIAP</sequence>
<evidence type="ECO:0000313" key="1">
    <source>
        <dbReference type="EMBL" id="KAL2071520.1"/>
    </source>
</evidence>
<keyword evidence="2" id="KW-1185">Reference proteome</keyword>
<gene>
    <name evidence="1" type="ORF">VTL71DRAFT_12755</name>
</gene>
<evidence type="ECO:0000313" key="2">
    <source>
        <dbReference type="Proteomes" id="UP001595075"/>
    </source>
</evidence>
<name>A0ABR4CNP2_9HELO</name>
<comment type="caution">
    <text evidence="1">The sequence shown here is derived from an EMBL/GenBank/DDBJ whole genome shotgun (WGS) entry which is preliminary data.</text>
</comment>
<organism evidence="1 2">
    <name type="scientific">Oculimacula yallundae</name>
    <dbReference type="NCBI Taxonomy" id="86028"/>
    <lineage>
        <taxon>Eukaryota</taxon>
        <taxon>Fungi</taxon>
        <taxon>Dikarya</taxon>
        <taxon>Ascomycota</taxon>
        <taxon>Pezizomycotina</taxon>
        <taxon>Leotiomycetes</taxon>
        <taxon>Helotiales</taxon>
        <taxon>Ploettnerulaceae</taxon>
        <taxon>Oculimacula</taxon>
    </lineage>
</organism>